<keyword evidence="3" id="KW-1185">Reference proteome</keyword>
<feature type="region of interest" description="Disordered" evidence="1">
    <location>
        <begin position="141"/>
        <end position="160"/>
    </location>
</feature>
<evidence type="ECO:0000313" key="3">
    <source>
        <dbReference type="Proteomes" id="UP000507470"/>
    </source>
</evidence>
<dbReference type="SUPFAM" id="SSF56672">
    <property type="entry name" value="DNA/RNA polymerases"/>
    <property type="match status" value="1"/>
</dbReference>
<protein>
    <recommendedName>
        <fullName evidence="4">Reverse transcriptase domain-containing protein</fullName>
    </recommendedName>
</protein>
<dbReference type="PANTHER" id="PTHR37984">
    <property type="entry name" value="PROTEIN CBG26694"/>
    <property type="match status" value="1"/>
</dbReference>
<evidence type="ECO:0000256" key="1">
    <source>
        <dbReference type="SAM" id="MobiDB-lite"/>
    </source>
</evidence>
<organism evidence="2 3">
    <name type="scientific">Mytilus coruscus</name>
    <name type="common">Sea mussel</name>
    <dbReference type="NCBI Taxonomy" id="42192"/>
    <lineage>
        <taxon>Eukaryota</taxon>
        <taxon>Metazoa</taxon>
        <taxon>Spiralia</taxon>
        <taxon>Lophotrochozoa</taxon>
        <taxon>Mollusca</taxon>
        <taxon>Bivalvia</taxon>
        <taxon>Autobranchia</taxon>
        <taxon>Pteriomorphia</taxon>
        <taxon>Mytilida</taxon>
        <taxon>Mytiloidea</taxon>
        <taxon>Mytilidae</taxon>
        <taxon>Mytilinae</taxon>
        <taxon>Mytilus</taxon>
    </lineage>
</organism>
<dbReference type="InterPro" id="IPR050951">
    <property type="entry name" value="Retrovirus_Pol_polyprotein"/>
</dbReference>
<dbReference type="PANTHER" id="PTHR37984:SF8">
    <property type="entry name" value="CCHC-TYPE DOMAIN-CONTAINING PROTEIN"/>
    <property type="match status" value="1"/>
</dbReference>
<dbReference type="EMBL" id="CACVKT020009046">
    <property type="protein sequence ID" value="CAC5419609.1"/>
    <property type="molecule type" value="Genomic_DNA"/>
</dbReference>
<proteinExistence type="predicted"/>
<reference evidence="2 3" key="1">
    <citation type="submission" date="2020-06" db="EMBL/GenBank/DDBJ databases">
        <authorList>
            <person name="Li R."/>
            <person name="Bekaert M."/>
        </authorList>
    </citation>
    <scope>NUCLEOTIDE SEQUENCE [LARGE SCALE GENOMIC DNA]</scope>
    <source>
        <strain evidence="3">wild</strain>
    </source>
</reference>
<dbReference type="AlphaFoldDB" id="A0A6J8EFZ5"/>
<accession>A0A6J8EFZ5</accession>
<name>A0A6J8EFZ5_MYTCO</name>
<dbReference type="CDD" id="cd01647">
    <property type="entry name" value="RT_LTR"/>
    <property type="match status" value="1"/>
</dbReference>
<dbReference type="Proteomes" id="UP000507470">
    <property type="component" value="Unassembled WGS sequence"/>
</dbReference>
<evidence type="ECO:0008006" key="4">
    <source>
        <dbReference type="Google" id="ProtNLM"/>
    </source>
</evidence>
<gene>
    <name evidence="2" type="ORF">MCOR_51925</name>
</gene>
<dbReference type="Gene3D" id="3.10.10.10">
    <property type="entry name" value="HIV Type 1 Reverse Transcriptase, subunit A, domain 1"/>
    <property type="match status" value="1"/>
</dbReference>
<evidence type="ECO:0000313" key="2">
    <source>
        <dbReference type="EMBL" id="CAC5419609.1"/>
    </source>
</evidence>
<dbReference type="InterPro" id="IPR043502">
    <property type="entry name" value="DNA/RNA_pol_sf"/>
</dbReference>
<dbReference type="OrthoDB" id="6252987at2759"/>
<dbReference type="InterPro" id="IPR043128">
    <property type="entry name" value="Rev_trsase/Diguanyl_cyclase"/>
</dbReference>
<sequence>MDKLRATDKFNLDARNLADAGKKWKEDLNLYIDLTRLEIILRVEKCLKISRAAELSKERIKSLENPSASDLEVHSIKQKNRYQNIHKDKIHIKQNRHMHNICQSANIVAESMNLTNQKVPPLGRSAENEGKVNHFESISKSEHKTVQRRHKGHSEESEDGNEYFEINTVSLNNVNTVKEKNSRHILASMNIISKNRKTKVTKFQQDSEAICNSITAKTLKEVEIKQLQNTSQILAMYKNTTIKLIGKCVLKLVNPKENDKFKAEFELVKDGTLTPLLGSKAVQAMSLVTVKYENMKAVRQCAHSKLLSKEIVLKEYSDIFEGTGKLQGKYHLELDKNVHTPRKVPVAMKHKFHSELEWLTKFRRQIVTGVKPDKLRICIEPKHLNQHLKRSQYPLPTIGDLLPELIKVRVISVVDAKNGFWHVELDDDSSLLTIFNTSFGRYRWLRMLFGLSSAPEEYLRRQYQNIEGLPGVRSNSIIDDIQIFHFFISLFTVCTTCSTFLLL</sequence>
<dbReference type="Gene3D" id="3.30.70.270">
    <property type="match status" value="1"/>
</dbReference>